<evidence type="ECO:0000256" key="1">
    <source>
        <dbReference type="SAM" id="Phobius"/>
    </source>
</evidence>
<name>A0A6C0I868_9ZZZZ</name>
<protein>
    <recommendedName>
        <fullName evidence="3">WLM domain-containing protein</fullName>
    </recommendedName>
</protein>
<feature type="transmembrane region" description="Helical" evidence="1">
    <location>
        <begin position="5"/>
        <end position="26"/>
    </location>
</feature>
<proteinExistence type="predicted"/>
<evidence type="ECO:0008006" key="3">
    <source>
        <dbReference type="Google" id="ProtNLM"/>
    </source>
</evidence>
<dbReference type="AlphaFoldDB" id="A0A6C0I868"/>
<accession>A0A6C0I868</accession>
<sequence length="206" mass="23863">MDKEILINCLITVSIITGLFIFYFYVYDGTILVRSTLDSQEYYVRNSSNSQLKANMLSLLNMKLNILVDSLSKEPNKTIPIERLIQNWNQKVTLKEIGNMETDAAYVINKKYMSFCLKAFNKEPVTLEHINLFTYVGIHELAHVMSIEVGHGDEFKINFKYLLDYSKYLKYTDPLLNKEIPLYIPLNTLKYTPKDYCGVSIINSIS</sequence>
<organism evidence="2">
    <name type="scientific">viral metagenome</name>
    <dbReference type="NCBI Taxonomy" id="1070528"/>
    <lineage>
        <taxon>unclassified sequences</taxon>
        <taxon>metagenomes</taxon>
        <taxon>organismal metagenomes</taxon>
    </lineage>
</organism>
<reference evidence="2" key="1">
    <citation type="journal article" date="2020" name="Nature">
        <title>Giant virus diversity and host interactions through global metagenomics.</title>
        <authorList>
            <person name="Schulz F."/>
            <person name="Roux S."/>
            <person name="Paez-Espino D."/>
            <person name="Jungbluth S."/>
            <person name="Walsh D.A."/>
            <person name="Denef V.J."/>
            <person name="McMahon K.D."/>
            <person name="Konstantinidis K.T."/>
            <person name="Eloe-Fadrosh E.A."/>
            <person name="Kyrpides N.C."/>
            <person name="Woyke T."/>
        </authorList>
    </citation>
    <scope>NUCLEOTIDE SEQUENCE</scope>
    <source>
        <strain evidence="2">GVMAG-M-3300023184-53</strain>
    </source>
</reference>
<keyword evidence="1" id="KW-0472">Membrane</keyword>
<evidence type="ECO:0000313" key="2">
    <source>
        <dbReference type="EMBL" id="QHT89228.1"/>
    </source>
</evidence>
<dbReference type="EMBL" id="MN740137">
    <property type="protein sequence ID" value="QHT89228.1"/>
    <property type="molecule type" value="Genomic_DNA"/>
</dbReference>
<keyword evidence="1" id="KW-0812">Transmembrane</keyword>
<keyword evidence="1" id="KW-1133">Transmembrane helix</keyword>